<evidence type="ECO:0000313" key="3">
    <source>
        <dbReference type="Proteomes" id="UP000828390"/>
    </source>
</evidence>
<dbReference type="Proteomes" id="UP000828390">
    <property type="component" value="Unassembled WGS sequence"/>
</dbReference>
<feature type="region of interest" description="Disordered" evidence="1">
    <location>
        <begin position="1"/>
        <end position="26"/>
    </location>
</feature>
<gene>
    <name evidence="2" type="ORF">DPMN_130604</name>
</gene>
<protein>
    <submittedName>
        <fullName evidence="2">Uncharacterized protein</fullName>
    </submittedName>
</protein>
<reference evidence="2" key="2">
    <citation type="submission" date="2020-11" db="EMBL/GenBank/DDBJ databases">
        <authorList>
            <person name="McCartney M.A."/>
            <person name="Auch B."/>
            <person name="Kono T."/>
            <person name="Mallez S."/>
            <person name="Becker A."/>
            <person name="Gohl D.M."/>
            <person name="Silverstein K.A.T."/>
            <person name="Koren S."/>
            <person name="Bechman K.B."/>
            <person name="Herman A."/>
            <person name="Abrahante J.E."/>
            <person name="Garbe J."/>
        </authorList>
    </citation>
    <scope>NUCLEOTIDE SEQUENCE</scope>
    <source>
        <strain evidence="2">Duluth1</strain>
        <tissue evidence="2">Whole animal</tissue>
    </source>
</reference>
<comment type="caution">
    <text evidence="2">The sequence shown here is derived from an EMBL/GenBank/DDBJ whole genome shotgun (WGS) entry which is preliminary data.</text>
</comment>
<proteinExistence type="predicted"/>
<dbReference type="EMBL" id="JAIWYP010000005">
    <property type="protein sequence ID" value="KAH3828622.1"/>
    <property type="molecule type" value="Genomic_DNA"/>
</dbReference>
<evidence type="ECO:0000313" key="2">
    <source>
        <dbReference type="EMBL" id="KAH3828622.1"/>
    </source>
</evidence>
<sequence>MIQKIEDRRETKISVSDSRTRVTQVKAHERCMEANGSAKRSVIADKRNSFEALAPEVKEAAYQNRTKDQFFTTKR</sequence>
<keyword evidence="3" id="KW-1185">Reference proteome</keyword>
<name>A0A9D4K1F1_DREPO</name>
<feature type="compositionally biased region" description="Basic and acidic residues" evidence="1">
    <location>
        <begin position="1"/>
        <end position="12"/>
    </location>
</feature>
<accession>A0A9D4K1F1</accession>
<feature type="compositionally biased region" description="Polar residues" evidence="1">
    <location>
        <begin position="13"/>
        <end position="23"/>
    </location>
</feature>
<organism evidence="2 3">
    <name type="scientific">Dreissena polymorpha</name>
    <name type="common">Zebra mussel</name>
    <name type="synonym">Mytilus polymorpha</name>
    <dbReference type="NCBI Taxonomy" id="45954"/>
    <lineage>
        <taxon>Eukaryota</taxon>
        <taxon>Metazoa</taxon>
        <taxon>Spiralia</taxon>
        <taxon>Lophotrochozoa</taxon>
        <taxon>Mollusca</taxon>
        <taxon>Bivalvia</taxon>
        <taxon>Autobranchia</taxon>
        <taxon>Heteroconchia</taxon>
        <taxon>Euheterodonta</taxon>
        <taxon>Imparidentia</taxon>
        <taxon>Neoheterodontei</taxon>
        <taxon>Myida</taxon>
        <taxon>Dreissenoidea</taxon>
        <taxon>Dreissenidae</taxon>
        <taxon>Dreissena</taxon>
    </lineage>
</organism>
<reference evidence="2" key="1">
    <citation type="journal article" date="2019" name="bioRxiv">
        <title>The Genome of the Zebra Mussel, Dreissena polymorpha: A Resource for Invasive Species Research.</title>
        <authorList>
            <person name="McCartney M.A."/>
            <person name="Auch B."/>
            <person name="Kono T."/>
            <person name="Mallez S."/>
            <person name="Zhang Y."/>
            <person name="Obille A."/>
            <person name="Becker A."/>
            <person name="Abrahante J.E."/>
            <person name="Garbe J."/>
            <person name="Badalamenti J.P."/>
            <person name="Herman A."/>
            <person name="Mangelson H."/>
            <person name="Liachko I."/>
            <person name="Sullivan S."/>
            <person name="Sone E.D."/>
            <person name="Koren S."/>
            <person name="Silverstein K.A.T."/>
            <person name="Beckman K.B."/>
            <person name="Gohl D.M."/>
        </authorList>
    </citation>
    <scope>NUCLEOTIDE SEQUENCE</scope>
    <source>
        <strain evidence="2">Duluth1</strain>
        <tissue evidence="2">Whole animal</tissue>
    </source>
</reference>
<dbReference type="AlphaFoldDB" id="A0A9D4K1F1"/>
<evidence type="ECO:0000256" key="1">
    <source>
        <dbReference type="SAM" id="MobiDB-lite"/>
    </source>
</evidence>